<gene>
    <name evidence="1" type="ORF">RYS15_07045</name>
</gene>
<name>A0ABU3VVY5_9GAMM</name>
<dbReference type="RefSeq" id="WP_316973202.1">
    <property type="nucleotide sequence ID" value="NZ_JAWIIJ010000004.1"/>
</dbReference>
<sequence>MNMQRLRQILTLAPDEALVPYCRQVGADWPKASDTLSYRQVSADGDTVAVIDAWQVDGICLGFVRYDASGFVFRDRGFVSLDEEGGDVAYSVPRSVAHPVVQAT</sequence>
<comment type="caution">
    <text evidence="1">The sequence shown here is derived from an EMBL/GenBank/DDBJ whole genome shotgun (WGS) entry which is preliminary data.</text>
</comment>
<proteinExistence type="predicted"/>
<dbReference type="EMBL" id="JAWIIJ010000004">
    <property type="protein sequence ID" value="MDV2078433.1"/>
    <property type="molecule type" value="Genomic_DNA"/>
</dbReference>
<accession>A0ABU3VVY5</accession>
<evidence type="ECO:0000313" key="1">
    <source>
        <dbReference type="EMBL" id="MDV2078433.1"/>
    </source>
</evidence>
<dbReference type="Proteomes" id="UP001269819">
    <property type="component" value="Unassembled WGS sequence"/>
</dbReference>
<organism evidence="1 2">
    <name type="scientific">Marinobacter xestospongiae</name>
    <dbReference type="NCBI Taxonomy" id="994319"/>
    <lineage>
        <taxon>Bacteria</taxon>
        <taxon>Pseudomonadati</taxon>
        <taxon>Pseudomonadota</taxon>
        <taxon>Gammaproteobacteria</taxon>
        <taxon>Pseudomonadales</taxon>
        <taxon>Marinobacteraceae</taxon>
        <taxon>Marinobacter</taxon>
    </lineage>
</organism>
<keyword evidence="2" id="KW-1185">Reference proteome</keyword>
<evidence type="ECO:0000313" key="2">
    <source>
        <dbReference type="Proteomes" id="UP001269819"/>
    </source>
</evidence>
<evidence type="ECO:0008006" key="3">
    <source>
        <dbReference type="Google" id="ProtNLM"/>
    </source>
</evidence>
<protein>
    <recommendedName>
        <fullName evidence="3">GNAT family N-acetyltransferase</fullName>
    </recommendedName>
</protein>
<reference evidence="1 2" key="1">
    <citation type="submission" date="2023-10" db="EMBL/GenBank/DDBJ databases">
        <title>Characteristics and mechanism of a salt-tolerant marine origin heterotrophic nitrifying- aerobic denitrifying bacteria Marinobacter xestospongiae HN1.</title>
        <authorList>
            <person name="Qi R."/>
        </authorList>
    </citation>
    <scope>NUCLEOTIDE SEQUENCE [LARGE SCALE GENOMIC DNA]</scope>
    <source>
        <strain evidence="1 2">HN1</strain>
    </source>
</reference>